<feature type="chain" id="PRO_5034809324" description="Thaumatin-like protein" evidence="1">
    <location>
        <begin position="22"/>
        <end position="188"/>
    </location>
</feature>
<dbReference type="SMART" id="SM00205">
    <property type="entry name" value="THN"/>
    <property type="match status" value="1"/>
</dbReference>
<organism evidence="2 3">
    <name type="scientific">Agrocybe pediades</name>
    <dbReference type="NCBI Taxonomy" id="84607"/>
    <lineage>
        <taxon>Eukaryota</taxon>
        <taxon>Fungi</taxon>
        <taxon>Dikarya</taxon>
        <taxon>Basidiomycota</taxon>
        <taxon>Agaricomycotina</taxon>
        <taxon>Agaricomycetes</taxon>
        <taxon>Agaricomycetidae</taxon>
        <taxon>Agaricales</taxon>
        <taxon>Agaricineae</taxon>
        <taxon>Strophariaceae</taxon>
        <taxon>Agrocybe</taxon>
    </lineage>
</organism>
<evidence type="ECO:0000313" key="3">
    <source>
        <dbReference type="Proteomes" id="UP000521872"/>
    </source>
</evidence>
<keyword evidence="3" id="KW-1185">Reference proteome</keyword>
<comment type="caution">
    <text evidence="2">The sequence shown here is derived from an EMBL/GenBank/DDBJ whole genome shotgun (WGS) entry which is preliminary data.</text>
</comment>
<evidence type="ECO:0000256" key="1">
    <source>
        <dbReference type="SAM" id="SignalP"/>
    </source>
</evidence>
<dbReference type="InterPro" id="IPR037176">
    <property type="entry name" value="Osmotin/thaumatin-like_sf"/>
</dbReference>
<dbReference type="SUPFAM" id="SSF49870">
    <property type="entry name" value="Osmotin, thaumatin-like protein"/>
    <property type="match status" value="1"/>
</dbReference>
<sequence length="188" mass="19584">MFVKAIATLSYVLTIVSVVSADHTFVFKNQCSSNITPKIVNTNCGYSPRCSTPGSGGVPNPAISYTGAQPKTLAKGQSQSMKVNRQWNGRIFAQNGKCGASGESCTLGEFNLDTGSQFTAQAYDISNIQGFTQSISIAVSGCDTVTCKASNCGCKSAYPPGDLSGCGNDSPVRGCSAGDKTWTITFCP</sequence>
<evidence type="ECO:0008006" key="4">
    <source>
        <dbReference type="Google" id="ProtNLM"/>
    </source>
</evidence>
<gene>
    <name evidence="2" type="ORF">D9613_007844</name>
</gene>
<accession>A0A8H4VKF6</accession>
<proteinExistence type="predicted"/>
<keyword evidence="1" id="KW-0732">Signal</keyword>
<dbReference type="EMBL" id="JAACJL010000045">
    <property type="protein sequence ID" value="KAF4614126.1"/>
    <property type="molecule type" value="Genomic_DNA"/>
</dbReference>
<dbReference type="AlphaFoldDB" id="A0A8H4VKF6"/>
<evidence type="ECO:0000313" key="2">
    <source>
        <dbReference type="EMBL" id="KAF4614126.1"/>
    </source>
</evidence>
<dbReference type="Gene3D" id="2.60.110.10">
    <property type="entry name" value="Thaumatin"/>
    <property type="match status" value="1"/>
</dbReference>
<dbReference type="InterPro" id="IPR001938">
    <property type="entry name" value="Thaumatin"/>
</dbReference>
<dbReference type="Proteomes" id="UP000521872">
    <property type="component" value="Unassembled WGS sequence"/>
</dbReference>
<name>A0A8H4VKF6_9AGAR</name>
<feature type="signal peptide" evidence="1">
    <location>
        <begin position="1"/>
        <end position="21"/>
    </location>
</feature>
<reference evidence="2 3" key="1">
    <citation type="submission" date="2019-12" db="EMBL/GenBank/DDBJ databases">
        <authorList>
            <person name="Floudas D."/>
            <person name="Bentzer J."/>
            <person name="Ahren D."/>
            <person name="Johansson T."/>
            <person name="Persson P."/>
            <person name="Tunlid A."/>
        </authorList>
    </citation>
    <scope>NUCLEOTIDE SEQUENCE [LARGE SCALE GENOMIC DNA]</scope>
    <source>
        <strain evidence="2 3">CBS 102.39</strain>
    </source>
</reference>
<protein>
    <recommendedName>
        <fullName evidence="4">Thaumatin-like protein</fullName>
    </recommendedName>
</protein>